<evidence type="ECO:0000256" key="3">
    <source>
        <dbReference type="ARBA" id="ARBA00022553"/>
    </source>
</evidence>
<dbReference type="SUPFAM" id="SSF50156">
    <property type="entry name" value="PDZ domain-like"/>
    <property type="match status" value="2"/>
</dbReference>
<evidence type="ECO:0000313" key="12">
    <source>
        <dbReference type="Proteomes" id="UP000492821"/>
    </source>
</evidence>
<reference evidence="12" key="1">
    <citation type="journal article" date="2013" name="Genetics">
        <title>The draft genome and transcriptome of Panagrellus redivivus are shaped by the harsh demands of a free-living lifestyle.</title>
        <authorList>
            <person name="Srinivasan J."/>
            <person name="Dillman A.R."/>
            <person name="Macchietto M.G."/>
            <person name="Heikkinen L."/>
            <person name="Lakso M."/>
            <person name="Fracchia K.M."/>
            <person name="Antoshechkin I."/>
            <person name="Mortazavi A."/>
            <person name="Wong G."/>
            <person name="Sternberg P.W."/>
        </authorList>
    </citation>
    <scope>NUCLEOTIDE SEQUENCE [LARGE SCALE GENOMIC DNA]</scope>
    <source>
        <strain evidence="12">MT8872</strain>
    </source>
</reference>
<keyword evidence="12" id="KW-1185">Reference proteome</keyword>
<dbReference type="FunFam" id="2.30.42.10:FF:000056">
    <property type="entry name" value="Golgi reassembly-stacking protein 2 isoform 1"/>
    <property type="match status" value="1"/>
</dbReference>
<feature type="domain" description="PDZ GRASP-type" evidence="11">
    <location>
        <begin position="15"/>
        <end position="105"/>
    </location>
</feature>
<feature type="compositionally biased region" description="Low complexity" evidence="10">
    <location>
        <begin position="530"/>
        <end position="554"/>
    </location>
</feature>
<dbReference type="FunFam" id="2.30.42.10:FF:000026">
    <property type="entry name" value="Golgi reassembly stacking protein 2"/>
    <property type="match status" value="1"/>
</dbReference>
<feature type="region of interest" description="Disordered" evidence="10">
    <location>
        <begin position="499"/>
        <end position="554"/>
    </location>
</feature>
<evidence type="ECO:0000256" key="9">
    <source>
        <dbReference type="PIRSR" id="PIRSR607583-1"/>
    </source>
</evidence>
<evidence type="ECO:0000256" key="4">
    <source>
        <dbReference type="ARBA" id="ARBA00022707"/>
    </source>
</evidence>
<dbReference type="GO" id="GO:0007030">
    <property type="term" value="P:Golgi organization"/>
    <property type="evidence" value="ECO:0007669"/>
    <property type="project" value="TreeGrafter"/>
</dbReference>
<feature type="compositionally biased region" description="Polar residues" evidence="10">
    <location>
        <begin position="321"/>
        <end position="341"/>
    </location>
</feature>
<dbReference type="GO" id="GO:0000139">
    <property type="term" value="C:Golgi membrane"/>
    <property type="evidence" value="ECO:0007669"/>
    <property type="project" value="UniProtKB-SubCell"/>
</dbReference>
<dbReference type="Pfam" id="PF04495">
    <property type="entry name" value="GRASP55_65"/>
    <property type="match status" value="1"/>
</dbReference>
<feature type="region of interest" description="Disordered" evidence="10">
    <location>
        <begin position="256"/>
        <end position="341"/>
    </location>
</feature>
<dbReference type="Gene3D" id="2.30.42.10">
    <property type="match status" value="2"/>
</dbReference>
<evidence type="ECO:0000256" key="2">
    <source>
        <dbReference type="ARBA" id="ARBA00007144"/>
    </source>
</evidence>
<keyword evidence="6" id="KW-0333">Golgi apparatus</keyword>
<keyword evidence="5" id="KW-0677">Repeat</keyword>
<evidence type="ECO:0000256" key="1">
    <source>
        <dbReference type="ARBA" id="ARBA00004394"/>
    </source>
</evidence>
<dbReference type="PROSITE" id="PS51865">
    <property type="entry name" value="PDZ_GRASP"/>
    <property type="match status" value="2"/>
</dbReference>
<evidence type="ECO:0000256" key="7">
    <source>
        <dbReference type="ARBA" id="ARBA00023136"/>
    </source>
</evidence>
<protein>
    <submittedName>
        <fullName evidence="13">GRASP55_65 domain-containing protein</fullName>
    </submittedName>
</protein>
<dbReference type="InterPro" id="IPR036034">
    <property type="entry name" value="PDZ_sf"/>
</dbReference>
<dbReference type="PANTHER" id="PTHR12893">
    <property type="entry name" value="GOLGI REASSEMBLY STACKING PROTEIN GRASP"/>
    <property type="match status" value="1"/>
</dbReference>
<evidence type="ECO:0000256" key="6">
    <source>
        <dbReference type="ARBA" id="ARBA00023034"/>
    </source>
</evidence>
<organism evidence="12 13">
    <name type="scientific">Panagrellus redivivus</name>
    <name type="common">Microworm</name>
    <dbReference type="NCBI Taxonomy" id="6233"/>
    <lineage>
        <taxon>Eukaryota</taxon>
        <taxon>Metazoa</taxon>
        <taxon>Ecdysozoa</taxon>
        <taxon>Nematoda</taxon>
        <taxon>Chromadorea</taxon>
        <taxon>Rhabditida</taxon>
        <taxon>Tylenchina</taxon>
        <taxon>Panagrolaimomorpha</taxon>
        <taxon>Panagrolaimoidea</taxon>
        <taxon>Panagrolaimidae</taxon>
        <taxon>Panagrellus</taxon>
    </lineage>
</organism>
<keyword evidence="9" id="KW-0862">Zinc</keyword>
<dbReference type="InterPro" id="IPR024958">
    <property type="entry name" value="GRASP_PDZ"/>
</dbReference>
<sequence>MGQSASTQIPGGGTEGYHVLRVQDNSPGQAAGLEAFFDYIVAIGDTRLDKDDDALKNLLKSSVEQPIELTVFNSKTQTIRQTQITPSEHWGGQGLLGVSIRFCSFEGANSNVWHIISVKPNSPAALAGLQSNNDYVLGAESVLNQADDLIALVQANVGKQLKLYVYNVVDDQVREVTLTPNDTWGGDGCLGCDIGYGYLHRIPVSVDRSKLPEQQQPTNGTAVNVEFAQSNIAKPGYTGIPQIDNSVQNLAAKQFPDPSEFNVTGSGLPPAPPPVNVYQPGVPTSQQYDFTKPFIPQADVQSQNSAAVSTPPPQQQYQPYTAPTSVPQPQENNYNGVANGQYSPPVAASTYQPYLAYGAPPGTNATAVPSYSSVSSTPSSLPAATTPQPQPSPAPQAQTPVQQYNQYQTQQQREPTPVQRQQTPVQQFQQQSPPLPQQYYQQTPQQQAYQPYNPAGATGYTSIVPPMFSEQTYPTNYHLPPTSTGYGAETLQQYPQAPITTQPAPISFPMPPLSALGIQNLVPPPPAPPTQHQQQQQYGADAYSAPPQYQQAQQ</sequence>
<evidence type="ECO:0000256" key="5">
    <source>
        <dbReference type="ARBA" id="ARBA00022737"/>
    </source>
</evidence>
<feature type="region of interest" description="Disordered" evidence="10">
    <location>
        <begin position="367"/>
        <end position="446"/>
    </location>
</feature>
<feature type="binding site" evidence="9">
    <location>
        <position position="103"/>
    </location>
    <ligand>
        <name>Zn(2+)</name>
        <dbReference type="ChEBI" id="CHEBI:29105"/>
    </ligand>
</feature>
<dbReference type="WBParaSite" id="Pan_g23522.t1">
    <property type="protein sequence ID" value="Pan_g23522.t1"/>
    <property type="gene ID" value="Pan_g23522"/>
</dbReference>
<feature type="domain" description="PDZ GRASP-type" evidence="11">
    <location>
        <begin position="111"/>
        <end position="199"/>
    </location>
</feature>
<evidence type="ECO:0000259" key="11">
    <source>
        <dbReference type="PROSITE" id="PS51865"/>
    </source>
</evidence>
<dbReference type="InterPro" id="IPR007583">
    <property type="entry name" value="GRASP55_65"/>
</dbReference>
<dbReference type="PANTHER" id="PTHR12893:SF0">
    <property type="entry name" value="GRASP65"/>
    <property type="match status" value="1"/>
</dbReference>
<accession>A0A7E4VQR1</accession>
<evidence type="ECO:0000256" key="10">
    <source>
        <dbReference type="SAM" id="MobiDB-lite"/>
    </source>
</evidence>
<comment type="similarity">
    <text evidence="2">Belongs to the GORASP family.</text>
</comment>
<keyword evidence="7" id="KW-0472">Membrane</keyword>
<evidence type="ECO:0000256" key="8">
    <source>
        <dbReference type="ARBA" id="ARBA00023288"/>
    </source>
</evidence>
<dbReference type="AlphaFoldDB" id="A0A7E4VQR1"/>
<keyword evidence="8" id="KW-0449">Lipoprotein</keyword>
<feature type="binding site" evidence="9">
    <location>
        <position position="18"/>
    </location>
    <ligand>
        <name>Zn(2+)</name>
        <dbReference type="ChEBI" id="CHEBI:29105"/>
    </ligand>
</feature>
<name>A0A7E4VQR1_PANRE</name>
<reference evidence="13" key="2">
    <citation type="submission" date="2020-10" db="UniProtKB">
        <authorList>
            <consortium name="WormBaseParasite"/>
        </authorList>
    </citation>
    <scope>IDENTIFICATION</scope>
</reference>
<comment type="subcellular location">
    <subcellularLocation>
        <location evidence="1">Golgi apparatus membrane</location>
    </subcellularLocation>
</comment>
<dbReference type="Proteomes" id="UP000492821">
    <property type="component" value="Unassembled WGS sequence"/>
</dbReference>
<keyword evidence="9" id="KW-0479">Metal-binding</keyword>
<keyword evidence="4" id="KW-0519">Myristate</keyword>
<keyword evidence="3" id="KW-0597">Phosphoprotein</keyword>
<feature type="compositionally biased region" description="Polar residues" evidence="10">
    <location>
        <begin position="299"/>
        <end position="308"/>
    </location>
</feature>
<feature type="compositionally biased region" description="Low complexity" evidence="10">
    <location>
        <begin position="395"/>
        <end position="446"/>
    </location>
</feature>
<feature type="compositionally biased region" description="Low complexity" evidence="10">
    <location>
        <begin position="367"/>
        <end position="387"/>
    </location>
</feature>
<evidence type="ECO:0000313" key="13">
    <source>
        <dbReference type="WBParaSite" id="Pan_g23522.t1"/>
    </source>
</evidence>
<dbReference type="GO" id="GO:0046872">
    <property type="term" value="F:metal ion binding"/>
    <property type="evidence" value="ECO:0007669"/>
    <property type="project" value="UniProtKB-KW"/>
</dbReference>
<proteinExistence type="inferred from homology"/>